<name>A0ABM8GWM3_9MICO</name>
<protein>
    <submittedName>
        <fullName evidence="1">Uncharacterized protein</fullName>
    </submittedName>
</protein>
<keyword evidence="1" id="KW-0614">Plasmid</keyword>
<dbReference type="EMBL" id="AP027733">
    <property type="protein sequence ID" value="BDZ52822.1"/>
    <property type="molecule type" value="Genomic_DNA"/>
</dbReference>
<evidence type="ECO:0000313" key="2">
    <source>
        <dbReference type="Proteomes" id="UP001321486"/>
    </source>
</evidence>
<sequence length="189" mass="20751">MKLSDITAGEVYAYSTKRDPWEWRTDSDAAFVLDASGDYSRSGGSGHHSGRITNFVGNSRSQRMVVIATPSGPHKVADHLKALAAIDLSSINDLRDNASILGDRFRVRAVRAQDIVATWEQFNAEWDVLEVSLRKKREDGDARAKALTEGRRKVEADLAAKGLTNASVDMQSGRVLVNLKQLQDLLAAQ</sequence>
<dbReference type="Proteomes" id="UP001321486">
    <property type="component" value="Plasmid pNBRC108728a"/>
</dbReference>
<organism evidence="1 2">
    <name type="scientific">Frondihabitans sucicola</name>
    <dbReference type="NCBI Taxonomy" id="1268041"/>
    <lineage>
        <taxon>Bacteria</taxon>
        <taxon>Bacillati</taxon>
        <taxon>Actinomycetota</taxon>
        <taxon>Actinomycetes</taxon>
        <taxon>Micrococcales</taxon>
        <taxon>Microbacteriaceae</taxon>
        <taxon>Frondihabitans</taxon>
    </lineage>
</organism>
<proteinExistence type="predicted"/>
<dbReference type="RefSeq" id="WP_286347105.1">
    <property type="nucleotide sequence ID" value="NZ_AP027733.1"/>
</dbReference>
<reference evidence="2" key="1">
    <citation type="journal article" date="2019" name="Int. J. Syst. Evol. Microbiol.">
        <title>The Global Catalogue of Microorganisms (GCM) 10K type strain sequencing project: providing services to taxonomists for standard genome sequencing and annotation.</title>
        <authorList>
            <consortium name="The Broad Institute Genomics Platform"/>
            <consortium name="The Broad Institute Genome Sequencing Center for Infectious Disease"/>
            <person name="Wu L."/>
            <person name="Ma J."/>
        </authorList>
    </citation>
    <scope>NUCLEOTIDE SEQUENCE [LARGE SCALE GENOMIC DNA]</scope>
    <source>
        <strain evidence="2">NBRC 108728</strain>
    </source>
</reference>
<gene>
    <name evidence="1" type="ORF">GCM10025867_50630</name>
</gene>
<evidence type="ECO:0000313" key="1">
    <source>
        <dbReference type="EMBL" id="BDZ52822.1"/>
    </source>
</evidence>
<accession>A0ABM8GWM3</accession>
<geneLocation type="plasmid" evidence="1 2">
    <name>pNBRC108728a</name>
</geneLocation>
<keyword evidence="2" id="KW-1185">Reference proteome</keyword>